<evidence type="ECO:0000313" key="7">
    <source>
        <dbReference type="EMBL" id="KPJ10206.1"/>
    </source>
</evidence>
<evidence type="ECO:0000256" key="4">
    <source>
        <dbReference type="ARBA" id="ARBA00022833"/>
    </source>
</evidence>
<feature type="domain" description="C2H2-type" evidence="6">
    <location>
        <begin position="415"/>
        <end position="443"/>
    </location>
</feature>
<feature type="domain" description="C2H2-type" evidence="6">
    <location>
        <begin position="386"/>
        <end position="414"/>
    </location>
</feature>
<dbReference type="STRING" id="76193.A0A0N0PBL1"/>
<dbReference type="SUPFAM" id="SSF57667">
    <property type="entry name" value="beta-beta-alpha zinc fingers"/>
    <property type="match status" value="4"/>
</dbReference>
<keyword evidence="4" id="KW-0862">Zinc</keyword>
<feature type="domain" description="C2H2-type" evidence="6">
    <location>
        <begin position="296"/>
        <end position="324"/>
    </location>
</feature>
<reference evidence="7 8" key="1">
    <citation type="journal article" date="2015" name="Nat. Commun.">
        <title>Outbred genome sequencing and CRISPR/Cas9 gene editing in butterflies.</title>
        <authorList>
            <person name="Li X."/>
            <person name="Fan D."/>
            <person name="Zhang W."/>
            <person name="Liu G."/>
            <person name="Zhang L."/>
            <person name="Zhao L."/>
            <person name="Fang X."/>
            <person name="Chen L."/>
            <person name="Dong Y."/>
            <person name="Chen Y."/>
            <person name="Ding Y."/>
            <person name="Zhao R."/>
            <person name="Feng M."/>
            <person name="Zhu Y."/>
            <person name="Feng Y."/>
            <person name="Jiang X."/>
            <person name="Zhu D."/>
            <person name="Xiang H."/>
            <person name="Feng X."/>
            <person name="Li S."/>
            <person name="Wang J."/>
            <person name="Zhang G."/>
            <person name="Kronforst M.R."/>
            <person name="Wang W."/>
        </authorList>
    </citation>
    <scope>NUCLEOTIDE SEQUENCE [LARGE SCALE GENOMIC DNA]</scope>
    <source>
        <strain evidence="7">Ya'a_city_454_Pm</strain>
        <tissue evidence="7">Whole body</tissue>
    </source>
</reference>
<dbReference type="GO" id="GO:0008270">
    <property type="term" value="F:zinc ion binding"/>
    <property type="evidence" value="ECO:0007669"/>
    <property type="project" value="UniProtKB-KW"/>
</dbReference>
<dbReference type="KEGG" id="pmac:106716019"/>
<feature type="domain" description="C2H2-type" evidence="6">
    <location>
        <begin position="474"/>
        <end position="502"/>
    </location>
</feature>
<evidence type="ECO:0000256" key="5">
    <source>
        <dbReference type="PROSITE-ProRule" id="PRU00042"/>
    </source>
</evidence>
<evidence type="ECO:0000256" key="3">
    <source>
        <dbReference type="ARBA" id="ARBA00022771"/>
    </source>
</evidence>
<keyword evidence="1" id="KW-0479">Metal-binding</keyword>
<dbReference type="AlphaFoldDB" id="A0A0N0PBL1"/>
<dbReference type="Gene3D" id="3.30.160.60">
    <property type="entry name" value="Classic Zinc Finger"/>
    <property type="match status" value="6"/>
</dbReference>
<dbReference type="PROSITE" id="PS00028">
    <property type="entry name" value="ZINC_FINGER_C2H2_1"/>
    <property type="match status" value="8"/>
</dbReference>
<evidence type="ECO:0000259" key="6">
    <source>
        <dbReference type="PROSITE" id="PS50157"/>
    </source>
</evidence>
<dbReference type="PANTHER" id="PTHR24379">
    <property type="entry name" value="KRAB AND ZINC FINGER DOMAIN-CONTAINING"/>
    <property type="match status" value="1"/>
</dbReference>
<dbReference type="InterPro" id="IPR013087">
    <property type="entry name" value="Znf_C2H2_type"/>
</dbReference>
<dbReference type="InParanoid" id="A0A0N0PBL1"/>
<sequence length="508" mass="60364">MEEEESTDMCQTCLERGRFLYPLRKLTSTLHELGIPIRTDVTSGVCWECKTFIMKIKKFKAQVMQVQDALMAIATRQDLQSLSRLTYYSKCTYDLEIIYTDTLNVNEIKKEQIVENSLDRDTSVEANTQITYDDKSKFLKKIQKQELLESKVKDKYTMIVFTEEEMLKNREEKRNQPNYKKIPYKCESCVLGFLRKETYNQHIKKRHDKNIGKYVCNICQSCYISMKSLKKHIKKHYVVYKCTLCDYETLELWSVVSHCRLKHSKDVHGRIHCQQCSVIVGTPNELSEHMQSNHLLKCNQCNEKFKGKHTLRTHKIRIHGVKRDYICDICKKTFKTKSRLESHIVSHNTILANKMAFCMECNVQYKNIYVYRNHLKNSANHSERVYECEDCKKKFASKVYWRKHWEFYHLHKSSFKCEICNKIFISDWRLKNHRQTQHGLTRSRNHCCNVCGKKFFTQSTLRGHQLTHSEERSYMCEDCGDTFKQRPALYTHSRLVHKTTRVTTTTKV</sequence>
<evidence type="ECO:0000256" key="1">
    <source>
        <dbReference type="ARBA" id="ARBA00022723"/>
    </source>
</evidence>
<dbReference type="Proteomes" id="UP000053240">
    <property type="component" value="Unassembled WGS sequence"/>
</dbReference>
<keyword evidence="2" id="KW-0677">Repeat</keyword>
<dbReference type="SMART" id="SM00355">
    <property type="entry name" value="ZnF_C2H2"/>
    <property type="match status" value="11"/>
</dbReference>
<protein>
    <submittedName>
        <fullName evidence="7">GDNF-inducible zinc finger protein 1</fullName>
    </submittedName>
</protein>
<dbReference type="OrthoDB" id="8823111at2759"/>
<accession>A0A0N0PBL1</accession>
<feature type="domain" description="C2H2-type" evidence="6">
    <location>
        <begin position="184"/>
        <end position="207"/>
    </location>
</feature>
<evidence type="ECO:0000313" key="8">
    <source>
        <dbReference type="Proteomes" id="UP000053240"/>
    </source>
</evidence>
<feature type="domain" description="C2H2-type" evidence="6">
    <location>
        <begin position="325"/>
        <end position="347"/>
    </location>
</feature>
<dbReference type="Pfam" id="PF12874">
    <property type="entry name" value="zf-met"/>
    <property type="match status" value="1"/>
</dbReference>
<organism evidence="7 8">
    <name type="scientific">Papilio machaon</name>
    <name type="common">Old World swallowtail butterfly</name>
    <dbReference type="NCBI Taxonomy" id="76193"/>
    <lineage>
        <taxon>Eukaryota</taxon>
        <taxon>Metazoa</taxon>
        <taxon>Ecdysozoa</taxon>
        <taxon>Arthropoda</taxon>
        <taxon>Hexapoda</taxon>
        <taxon>Insecta</taxon>
        <taxon>Pterygota</taxon>
        <taxon>Neoptera</taxon>
        <taxon>Endopterygota</taxon>
        <taxon>Lepidoptera</taxon>
        <taxon>Glossata</taxon>
        <taxon>Ditrysia</taxon>
        <taxon>Papilionoidea</taxon>
        <taxon>Papilionidae</taxon>
        <taxon>Papilioninae</taxon>
        <taxon>Papilio</taxon>
    </lineage>
</organism>
<keyword evidence="8" id="KW-1185">Reference proteome</keyword>
<proteinExistence type="predicted"/>
<evidence type="ECO:0000256" key="2">
    <source>
        <dbReference type="ARBA" id="ARBA00022737"/>
    </source>
</evidence>
<keyword evidence="3 5" id="KW-0863">Zinc-finger</keyword>
<dbReference type="InterPro" id="IPR036236">
    <property type="entry name" value="Znf_C2H2_sf"/>
</dbReference>
<dbReference type="FunCoup" id="A0A0N0PBL1">
    <property type="interactions" value="1372"/>
</dbReference>
<name>A0A0N0PBL1_PAPMA</name>
<dbReference type="PROSITE" id="PS50157">
    <property type="entry name" value="ZINC_FINGER_C2H2_2"/>
    <property type="match status" value="7"/>
</dbReference>
<dbReference type="EMBL" id="KQ460969">
    <property type="protein sequence ID" value="KPJ10206.1"/>
    <property type="molecule type" value="Genomic_DNA"/>
</dbReference>
<dbReference type="PANTHER" id="PTHR24379:SF121">
    <property type="entry name" value="C2H2-TYPE DOMAIN-CONTAINING PROTEIN"/>
    <property type="match status" value="1"/>
</dbReference>
<dbReference type="Pfam" id="PF00096">
    <property type="entry name" value="zf-C2H2"/>
    <property type="match status" value="3"/>
</dbReference>
<feature type="domain" description="C2H2-type" evidence="6">
    <location>
        <begin position="446"/>
        <end position="473"/>
    </location>
</feature>
<gene>
    <name evidence="7" type="ORF">RR48_01248</name>
</gene>